<keyword evidence="2" id="KW-0812">Transmembrane</keyword>
<evidence type="ECO:0000313" key="4">
    <source>
        <dbReference type="EMBL" id="SHE74544.1"/>
    </source>
</evidence>
<dbReference type="Gene3D" id="2.70.70.10">
    <property type="entry name" value="Glucose Permease (Domain IIA)"/>
    <property type="match status" value="1"/>
</dbReference>
<dbReference type="InterPro" id="IPR050570">
    <property type="entry name" value="Cell_wall_metabolism_enzyme"/>
</dbReference>
<dbReference type="CDD" id="cd12797">
    <property type="entry name" value="M23_peptidase"/>
    <property type="match status" value="1"/>
</dbReference>
<dbReference type="OrthoDB" id="9805070at2"/>
<dbReference type="Pfam" id="PF01551">
    <property type="entry name" value="Peptidase_M23"/>
    <property type="match status" value="1"/>
</dbReference>
<dbReference type="PANTHER" id="PTHR21666:SF270">
    <property type="entry name" value="MUREIN HYDROLASE ACTIVATOR ENVC"/>
    <property type="match status" value="1"/>
</dbReference>
<name>A0A1M4VZT0_9HYPH</name>
<feature type="transmembrane region" description="Helical" evidence="2">
    <location>
        <begin position="29"/>
        <end position="51"/>
    </location>
</feature>
<dbReference type="InterPro" id="IPR011055">
    <property type="entry name" value="Dup_hybrid_motif"/>
</dbReference>
<keyword evidence="2" id="KW-0472">Membrane</keyword>
<dbReference type="SUPFAM" id="SSF51261">
    <property type="entry name" value="Duplicated hybrid motif"/>
    <property type="match status" value="1"/>
</dbReference>
<evidence type="ECO:0000259" key="3">
    <source>
        <dbReference type="Pfam" id="PF01551"/>
    </source>
</evidence>
<feature type="region of interest" description="Disordered" evidence="1">
    <location>
        <begin position="1"/>
        <end position="23"/>
    </location>
</feature>
<reference evidence="4 5" key="1">
    <citation type="submission" date="2016-11" db="EMBL/GenBank/DDBJ databases">
        <authorList>
            <person name="Jaros S."/>
            <person name="Januszkiewicz K."/>
            <person name="Wedrychowicz H."/>
        </authorList>
    </citation>
    <scope>NUCLEOTIDE SEQUENCE [LARGE SCALE GENOMIC DNA]</scope>
    <source>
        <strain evidence="4 5">DSM 17137</strain>
    </source>
</reference>
<dbReference type="AlphaFoldDB" id="A0A1M4VZT0"/>
<evidence type="ECO:0000313" key="5">
    <source>
        <dbReference type="Proteomes" id="UP000184533"/>
    </source>
</evidence>
<organism evidence="4 5">
    <name type="scientific">Devosia limi DSM 17137</name>
    <dbReference type="NCBI Taxonomy" id="1121477"/>
    <lineage>
        <taxon>Bacteria</taxon>
        <taxon>Pseudomonadati</taxon>
        <taxon>Pseudomonadota</taxon>
        <taxon>Alphaproteobacteria</taxon>
        <taxon>Hyphomicrobiales</taxon>
        <taxon>Devosiaceae</taxon>
        <taxon>Devosia</taxon>
    </lineage>
</organism>
<sequence length="385" mass="40423">MRKKPSFARSGGTPAPTHNRPARTGIRPALFYGMFALLLTGNALTATALLLTPDIARLFSGQTDELIDAYEDRLAQLRVEVDRLHSRSYAQAGDINLQLQELSQQQEVLLEQHQLVRLLVDKADQLGIETAALAPPAGEFTIAAPLTASGNPDVDATAVAIAQMMGETQFAMSAISEAAISRTDSIVAELSNIGIRIALPEGELAGMGGPLLPAAGVMTGTGMIDDANAVMTALVRYQAARESIESAPVHMPISGNFRQSSGFGNRKDPFSGGRAFHSGLDFAAPSGSIVYSAATGIVTFVGTRSGYGNVVEVTHSSGLVSRYAHLSGFLSKEGQAVTTGTPIAKVGSTGRSTGPHLHFEVRKGDAPLDPIKYLNAGKRLLGLMG</sequence>
<gene>
    <name evidence="4" type="ORF">SAMN02745223_01069</name>
</gene>
<feature type="domain" description="M23ase beta-sheet core" evidence="3">
    <location>
        <begin position="276"/>
        <end position="370"/>
    </location>
</feature>
<dbReference type="PANTHER" id="PTHR21666">
    <property type="entry name" value="PEPTIDASE-RELATED"/>
    <property type="match status" value="1"/>
</dbReference>
<proteinExistence type="predicted"/>
<dbReference type="Proteomes" id="UP000184533">
    <property type="component" value="Unassembled WGS sequence"/>
</dbReference>
<evidence type="ECO:0000256" key="2">
    <source>
        <dbReference type="SAM" id="Phobius"/>
    </source>
</evidence>
<dbReference type="EMBL" id="FQVC01000002">
    <property type="protein sequence ID" value="SHE74544.1"/>
    <property type="molecule type" value="Genomic_DNA"/>
</dbReference>
<protein>
    <submittedName>
        <fullName evidence="4">Peptidase family M23</fullName>
    </submittedName>
</protein>
<dbReference type="InterPro" id="IPR016047">
    <property type="entry name" value="M23ase_b-sheet_dom"/>
</dbReference>
<evidence type="ECO:0000256" key="1">
    <source>
        <dbReference type="SAM" id="MobiDB-lite"/>
    </source>
</evidence>
<accession>A0A1M4VZT0</accession>
<dbReference type="GO" id="GO:0004222">
    <property type="term" value="F:metalloendopeptidase activity"/>
    <property type="evidence" value="ECO:0007669"/>
    <property type="project" value="TreeGrafter"/>
</dbReference>
<dbReference type="FunFam" id="2.70.70.10:FF:000006">
    <property type="entry name" value="M23 family peptidase"/>
    <property type="match status" value="1"/>
</dbReference>
<keyword evidence="2" id="KW-1133">Transmembrane helix</keyword>
<dbReference type="RefSeq" id="WP_143154424.1">
    <property type="nucleotide sequence ID" value="NZ_FQVC01000002.1"/>
</dbReference>